<name>A0A0C3A3G9_9AGAM</name>
<dbReference type="GO" id="GO:0070773">
    <property type="term" value="F:protein-N-terminal glutamine amidohydrolase activity"/>
    <property type="evidence" value="ECO:0007669"/>
    <property type="project" value="UniProtKB-UniRule"/>
</dbReference>
<dbReference type="OrthoDB" id="191192at2759"/>
<dbReference type="GO" id="GO:0005829">
    <property type="term" value="C:cytosol"/>
    <property type="evidence" value="ECO:0007669"/>
    <property type="project" value="TreeGrafter"/>
</dbReference>
<evidence type="ECO:0000256" key="2">
    <source>
        <dbReference type="ARBA" id="ARBA00011245"/>
    </source>
</evidence>
<evidence type="ECO:0000256" key="8">
    <source>
        <dbReference type="RuleBase" id="RU367082"/>
    </source>
</evidence>
<dbReference type="Gene3D" id="3.10.620.10">
    <property type="entry name" value="Protein N-terminal glutamine amidohydrolase, alpha beta roll"/>
    <property type="match status" value="1"/>
</dbReference>
<comment type="subunit">
    <text evidence="2 8">Monomer.</text>
</comment>
<dbReference type="InterPro" id="IPR039733">
    <property type="entry name" value="NTAQ1"/>
</dbReference>
<dbReference type="PANTHER" id="PTHR13035">
    <property type="entry name" value="PROTEIN N-TERMINAL GLUTAMINE AMIDOHYDROLASE"/>
    <property type="match status" value="1"/>
</dbReference>
<organism evidence="10 11">
    <name type="scientific">Scleroderma citrinum Foug A</name>
    <dbReference type="NCBI Taxonomy" id="1036808"/>
    <lineage>
        <taxon>Eukaryota</taxon>
        <taxon>Fungi</taxon>
        <taxon>Dikarya</taxon>
        <taxon>Basidiomycota</taxon>
        <taxon>Agaricomycotina</taxon>
        <taxon>Agaricomycetes</taxon>
        <taxon>Agaricomycetidae</taxon>
        <taxon>Boletales</taxon>
        <taxon>Sclerodermatineae</taxon>
        <taxon>Sclerodermataceae</taxon>
        <taxon>Scleroderma</taxon>
    </lineage>
</organism>
<keyword evidence="5 8" id="KW-0378">Hydrolase</keyword>
<dbReference type="GO" id="GO:0008418">
    <property type="term" value="F:protein-N-terminal asparagine amidohydrolase activity"/>
    <property type="evidence" value="ECO:0007669"/>
    <property type="project" value="UniProtKB-UniRule"/>
</dbReference>
<evidence type="ECO:0000256" key="4">
    <source>
        <dbReference type="ARBA" id="ARBA00021247"/>
    </source>
</evidence>
<reference evidence="11" key="2">
    <citation type="submission" date="2015-01" db="EMBL/GenBank/DDBJ databases">
        <title>Evolutionary Origins and Diversification of the Mycorrhizal Mutualists.</title>
        <authorList>
            <consortium name="DOE Joint Genome Institute"/>
            <consortium name="Mycorrhizal Genomics Consortium"/>
            <person name="Kohler A."/>
            <person name="Kuo A."/>
            <person name="Nagy L.G."/>
            <person name="Floudas D."/>
            <person name="Copeland A."/>
            <person name="Barry K.W."/>
            <person name="Cichocki N."/>
            <person name="Veneault-Fourrey C."/>
            <person name="LaButti K."/>
            <person name="Lindquist E.A."/>
            <person name="Lipzen A."/>
            <person name="Lundell T."/>
            <person name="Morin E."/>
            <person name="Murat C."/>
            <person name="Riley R."/>
            <person name="Ohm R."/>
            <person name="Sun H."/>
            <person name="Tunlid A."/>
            <person name="Henrissat B."/>
            <person name="Grigoriev I.V."/>
            <person name="Hibbett D.S."/>
            <person name="Martin F."/>
        </authorList>
    </citation>
    <scope>NUCLEOTIDE SEQUENCE [LARGE SCALE GENOMIC DNA]</scope>
    <source>
        <strain evidence="11">Foug A</strain>
    </source>
</reference>
<gene>
    <name evidence="10" type="ORF">SCLCIDRAFT_126591</name>
</gene>
<dbReference type="PANTHER" id="PTHR13035:SF0">
    <property type="entry name" value="PROTEIN N-TERMINAL GLUTAMINE AMIDOHYDROLASE"/>
    <property type="match status" value="1"/>
</dbReference>
<dbReference type="InterPro" id="IPR037132">
    <property type="entry name" value="N_Gln_amidohydro_ab_roll_sf"/>
</dbReference>
<comment type="function">
    <text evidence="8">Mediates the side-chain deamidation of N-terminal glutamine residues to glutamate, an important step in N-end rule pathway of protein degradation. Conversion of the resulting N-terminal glutamine to glutamate renders the protein susceptible to arginylation, polyubiquitination and degradation as specified by the N-end rule. Does not act on substrates with internal or C-terminal glutamine and does not act on non-glutamine residues in any position.</text>
</comment>
<feature type="domain" description="Protein N-terminal glutamine amidohydrolase alpha beta roll" evidence="9">
    <location>
        <begin position="10"/>
        <end position="202"/>
    </location>
</feature>
<comment type="catalytic activity">
    <reaction evidence="7 8">
        <text>N-terminal L-glutaminyl-[protein] + H2O = N-terminal L-glutamyl-[protein] + NH4(+)</text>
        <dbReference type="Rhea" id="RHEA:50680"/>
        <dbReference type="Rhea" id="RHEA-COMP:12668"/>
        <dbReference type="Rhea" id="RHEA-COMP:12777"/>
        <dbReference type="ChEBI" id="CHEBI:15377"/>
        <dbReference type="ChEBI" id="CHEBI:28938"/>
        <dbReference type="ChEBI" id="CHEBI:64721"/>
        <dbReference type="ChEBI" id="CHEBI:64722"/>
        <dbReference type="EC" id="3.5.1.122"/>
    </reaction>
</comment>
<dbReference type="EMBL" id="KN822076">
    <property type="protein sequence ID" value="KIM59222.1"/>
    <property type="molecule type" value="Genomic_DNA"/>
</dbReference>
<dbReference type="HOGENOM" id="CLU_091083_0_0_1"/>
<dbReference type="InterPro" id="IPR023128">
    <property type="entry name" value="Prot_N_Gln_amidohydro_ab_roll"/>
</dbReference>
<evidence type="ECO:0000256" key="5">
    <source>
        <dbReference type="ARBA" id="ARBA00022801"/>
    </source>
</evidence>
<proteinExistence type="inferred from homology"/>
<dbReference type="AlphaFoldDB" id="A0A0C3A3G9"/>
<sequence>MLPDSQDNIYTSNYCEENIYLLIQRFLAQPEINKHWSVYAVFISNQTKTVALWQQKAAITRDKAVIWDYHVILALRGFLDEGTPARGTWIYDLDTLLPVPCYWTEYIEQTFLDHANLPDQFQSVFRVVPGREYLNNFASDRSHMMISTPSHGPQYASKPPPYPRICGPLAAAKGMTHNLMSHFVAIDDNIEGFGTVMDFESYLAWCSYKEPAS</sequence>
<evidence type="ECO:0000256" key="7">
    <source>
        <dbReference type="ARBA" id="ARBA00048768"/>
    </source>
</evidence>
<evidence type="ECO:0000313" key="10">
    <source>
        <dbReference type="EMBL" id="KIM59222.1"/>
    </source>
</evidence>
<evidence type="ECO:0000256" key="6">
    <source>
        <dbReference type="ARBA" id="ARBA00029677"/>
    </source>
</evidence>
<evidence type="ECO:0000259" key="9">
    <source>
        <dbReference type="Pfam" id="PF09764"/>
    </source>
</evidence>
<dbReference type="InParanoid" id="A0A0C3A3G9"/>
<accession>A0A0C3A3G9</accession>
<comment type="similarity">
    <text evidence="1 8">Belongs to the NTAQ1 family.</text>
</comment>
<reference evidence="10 11" key="1">
    <citation type="submission" date="2014-04" db="EMBL/GenBank/DDBJ databases">
        <authorList>
            <consortium name="DOE Joint Genome Institute"/>
            <person name="Kuo A."/>
            <person name="Kohler A."/>
            <person name="Nagy L.G."/>
            <person name="Floudas D."/>
            <person name="Copeland A."/>
            <person name="Barry K.W."/>
            <person name="Cichocki N."/>
            <person name="Veneault-Fourrey C."/>
            <person name="LaButti K."/>
            <person name="Lindquist E.A."/>
            <person name="Lipzen A."/>
            <person name="Lundell T."/>
            <person name="Morin E."/>
            <person name="Murat C."/>
            <person name="Sun H."/>
            <person name="Tunlid A."/>
            <person name="Henrissat B."/>
            <person name="Grigoriev I.V."/>
            <person name="Hibbett D.S."/>
            <person name="Martin F."/>
            <person name="Nordberg H.P."/>
            <person name="Cantor M.N."/>
            <person name="Hua S.X."/>
        </authorList>
    </citation>
    <scope>NUCLEOTIDE SEQUENCE [LARGE SCALE GENOMIC DNA]</scope>
    <source>
        <strain evidence="10 11">Foug A</strain>
    </source>
</reference>
<keyword evidence="11" id="KW-1185">Reference proteome</keyword>
<dbReference type="EC" id="3.5.1.122" evidence="3 8"/>
<evidence type="ECO:0000256" key="1">
    <source>
        <dbReference type="ARBA" id="ARBA00008985"/>
    </source>
</evidence>
<dbReference type="Pfam" id="PF09764">
    <property type="entry name" value="Nt_Gln_amidase"/>
    <property type="match status" value="1"/>
</dbReference>
<dbReference type="Proteomes" id="UP000053989">
    <property type="component" value="Unassembled WGS sequence"/>
</dbReference>
<evidence type="ECO:0000313" key="11">
    <source>
        <dbReference type="Proteomes" id="UP000053989"/>
    </source>
</evidence>
<evidence type="ECO:0000256" key="3">
    <source>
        <dbReference type="ARBA" id="ARBA00012718"/>
    </source>
</evidence>
<dbReference type="GO" id="GO:0005634">
    <property type="term" value="C:nucleus"/>
    <property type="evidence" value="ECO:0007669"/>
    <property type="project" value="TreeGrafter"/>
</dbReference>
<protein>
    <recommendedName>
        <fullName evidence="4 8">Protein N-terminal glutamine amidohydrolase</fullName>
        <ecNumber evidence="3 8">3.5.1.122</ecNumber>
    </recommendedName>
    <alternativeName>
        <fullName evidence="6 8">Protein NH2-terminal glutamine deamidase</fullName>
    </alternativeName>
</protein>